<dbReference type="CTD" id="9947599"/>
<name>A0A1S0TQZ3_LOALO</name>
<dbReference type="Gene3D" id="1.20.1070.10">
    <property type="entry name" value="Rhodopsin 7-helix transmembrane proteins"/>
    <property type="match status" value="1"/>
</dbReference>
<feature type="transmembrane region" description="Helical" evidence="5">
    <location>
        <begin position="72"/>
        <end position="93"/>
    </location>
</feature>
<dbReference type="Pfam" id="PF10324">
    <property type="entry name" value="7TM_GPCR_Srw"/>
    <property type="match status" value="1"/>
</dbReference>
<dbReference type="PANTHER" id="PTHR46895">
    <property type="entry name" value="PROTEIN CBG20548-RELATED"/>
    <property type="match status" value="1"/>
</dbReference>
<dbReference type="GO" id="GO:0008528">
    <property type="term" value="F:G protein-coupled peptide receptor activity"/>
    <property type="evidence" value="ECO:0007669"/>
    <property type="project" value="InterPro"/>
</dbReference>
<dbReference type="SUPFAM" id="SSF81321">
    <property type="entry name" value="Family A G protein-coupled receptor-like"/>
    <property type="match status" value="1"/>
</dbReference>
<dbReference type="PANTHER" id="PTHR46895:SF7">
    <property type="entry name" value="G-PROTEIN COUPLED RECEPTORS FAMILY 1 PROFILE DOMAIN-CONTAINING PROTEIN"/>
    <property type="match status" value="1"/>
</dbReference>
<dbReference type="PROSITE" id="PS50262">
    <property type="entry name" value="G_PROTEIN_RECEP_F1_2"/>
    <property type="match status" value="1"/>
</dbReference>
<evidence type="ECO:0000256" key="2">
    <source>
        <dbReference type="ARBA" id="ARBA00022692"/>
    </source>
</evidence>
<feature type="transmembrane region" description="Helical" evidence="5">
    <location>
        <begin position="38"/>
        <end position="60"/>
    </location>
</feature>
<protein>
    <recommendedName>
        <fullName evidence="6">G-protein coupled receptors family 1 profile domain-containing protein</fullName>
    </recommendedName>
</protein>
<comment type="subcellular location">
    <subcellularLocation>
        <location evidence="1">Membrane</location>
    </subcellularLocation>
</comment>
<sequence length="196" mass="22639">MAVFIFMLPTSLSALQRFYESTTFRIIFAHTKAHLAALANWFSCAAIWIVLAVSVERLLIIKFPFRSLKQYHAVESIIIIVAILALTLILTGYHHFSYRCAILLVCNMTQVYMKCLSVTWNWTKFGLVPYHQPSNQFIFYINTSVIANAFLGVIIPVFIVAFLNVYLIRLIQIRTQKLKILSKKKTRNPKKNDFES</sequence>
<dbReference type="OrthoDB" id="9990906at2759"/>
<feature type="transmembrane region" description="Helical" evidence="5">
    <location>
        <begin position="137"/>
        <end position="167"/>
    </location>
</feature>
<keyword evidence="4 5" id="KW-0472">Membrane</keyword>
<accession>A0A1S0TQZ3</accession>
<evidence type="ECO:0000256" key="4">
    <source>
        <dbReference type="ARBA" id="ARBA00023136"/>
    </source>
</evidence>
<dbReference type="InterPro" id="IPR017452">
    <property type="entry name" value="GPCR_Rhodpsn_7TM"/>
</dbReference>
<dbReference type="AlphaFoldDB" id="A0A1S0TQZ3"/>
<dbReference type="RefSeq" id="XP_003145734.2">
    <property type="nucleotide sequence ID" value="XM_003145686.2"/>
</dbReference>
<keyword evidence="2 5" id="KW-0812">Transmembrane</keyword>
<gene>
    <name evidence="7" type="ORF">LOAG_10159</name>
</gene>
<dbReference type="OMA" id="YHAVESI"/>
<dbReference type="KEGG" id="loa:LOAG_10159"/>
<proteinExistence type="predicted"/>
<evidence type="ECO:0000259" key="6">
    <source>
        <dbReference type="PROSITE" id="PS50262"/>
    </source>
</evidence>
<feature type="domain" description="G-protein coupled receptors family 1 profile" evidence="6">
    <location>
        <begin position="45"/>
        <end position="196"/>
    </location>
</feature>
<dbReference type="GeneID" id="9947599"/>
<evidence type="ECO:0000313" key="7">
    <source>
        <dbReference type="EMBL" id="EFO18337.2"/>
    </source>
</evidence>
<dbReference type="GO" id="GO:0016020">
    <property type="term" value="C:membrane"/>
    <property type="evidence" value="ECO:0007669"/>
    <property type="project" value="UniProtKB-SubCell"/>
</dbReference>
<evidence type="ECO:0000256" key="5">
    <source>
        <dbReference type="SAM" id="Phobius"/>
    </source>
</evidence>
<keyword evidence="3 5" id="KW-1133">Transmembrane helix</keyword>
<evidence type="ECO:0000256" key="3">
    <source>
        <dbReference type="ARBA" id="ARBA00022989"/>
    </source>
</evidence>
<reference evidence="7" key="1">
    <citation type="submission" date="2012-04" db="EMBL/GenBank/DDBJ databases">
        <title>The Genome Sequence of Loa loa.</title>
        <authorList>
            <consortium name="The Broad Institute Genome Sequencing Platform"/>
            <consortium name="Broad Institute Genome Sequencing Center for Infectious Disease"/>
            <person name="Nutman T.B."/>
            <person name="Fink D.L."/>
            <person name="Russ C."/>
            <person name="Young S."/>
            <person name="Zeng Q."/>
            <person name="Gargeya S."/>
            <person name="Alvarado L."/>
            <person name="Berlin A."/>
            <person name="Chapman S.B."/>
            <person name="Chen Z."/>
            <person name="Freedman E."/>
            <person name="Gellesch M."/>
            <person name="Goldberg J."/>
            <person name="Griggs A."/>
            <person name="Gujja S."/>
            <person name="Heilman E.R."/>
            <person name="Heiman D."/>
            <person name="Howarth C."/>
            <person name="Mehta T."/>
            <person name="Neiman D."/>
            <person name="Pearson M."/>
            <person name="Roberts A."/>
            <person name="Saif S."/>
            <person name="Shea T."/>
            <person name="Shenoy N."/>
            <person name="Sisk P."/>
            <person name="Stolte C."/>
            <person name="Sykes S."/>
            <person name="White J."/>
            <person name="Yandava C."/>
            <person name="Haas B."/>
            <person name="Henn M.R."/>
            <person name="Nusbaum C."/>
            <person name="Birren B."/>
        </authorList>
    </citation>
    <scope>NUCLEOTIDE SEQUENCE [LARGE SCALE GENOMIC DNA]</scope>
</reference>
<dbReference type="EMBL" id="JH712234">
    <property type="protein sequence ID" value="EFO18337.2"/>
    <property type="molecule type" value="Genomic_DNA"/>
</dbReference>
<dbReference type="InterPro" id="IPR019427">
    <property type="entry name" value="7TM_GPCR_serpentine_rcpt_Srw"/>
</dbReference>
<evidence type="ECO:0000256" key="1">
    <source>
        <dbReference type="ARBA" id="ARBA00004370"/>
    </source>
</evidence>
<organism evidence="7">
    <name type="scientific">Loa loa</name>
    <name type="common">Eye worm</name>
    <name type="synonym">Filaria loa</name>
    <dbReference type="NCBI Taxonomy" id="7209"/>
    <lineage>
        <taxon>Eukaryota</taxon>
        <taxon>Metazoa</taxon>
        <taxon>Ecdysozoa</taxon>
        <taxon>Nematoda</taxon>
        <taxon>Chromadorea</taxon>
        <taxon>Rhabditida</taxon>
        <taxon>Spirurina</taxon>
        <taxon>Spiruromorpha</taxon>
        <taxon>Filarioidea</taxon>
        <taxon>Onchocercidae</taxon>
        <taxon>Loa</taxon>
    </lineage>
</organism>
<dbReference type="InParanoid" id="A0A1S0TQZ3"/>